<dbReference type="OrthoDB" id="10641860at2759"/>
<organism evidence="1 2">
    <name type="scientific">Symbiodinium pilosum</name>
    <name type="common">Dinoflagellate</name>
    <dbReference type="NCBI Taxonomy" id="2952"/>
    <lineage>
        <taxon>Eukaryota</taxon>
        <taxon>Sar</taxon>
        <taxon>Alveolata</taxon>
        <taxon>Dinophyceae</taxon>
        <taxon>Suessiales</taxon>
        <taxon>Symbiodiniaceae</taxon>
        <taxon>Symbiodinium</taxon>
    </lineage>
</organism>
<dbReference type="Proteomes" id="UP000649617">
    <property type="component" value="Unassembled WGS sequence"/>
</dbReference>
<gene>
    <name evidence="1" type="ORF">SPIL2461_LOCUS22167</name>
</gene>
<comment type="caution">
    <text evidence="1">The sequence shown here is derived from an EMBL/GenBank/DDBJ whole genome shotgun (WGS) entry which is preliminary data.</text>
</comment>
<protein>
    <submittedName>
        <fullName evidence="1">Uncharacterized protein</fullName>
    </submittedName>
</protein>
<sequence length="136" mass="15593">MSQDNLLEQLLKMEDLFKKYEQAANKPVFEEVKSALLLRVLPQNVKSHLTVSINESTMNLRMIRCLAPMDVDRVKGKWDKDKGKGKYNSGMVQHYDLHMNDGEQEVIECPLSACEVHDLTMFDAYEADQAWVSSAQ</sequence>
<keyword evidence="2" id="KW-1185">Reference proteome</keyword>
<dbReference type="EMBL" id="CAJNIZ010046980">
    <property type="protein sequence ID" value="CAE7760299.1"/>
    <property type="molecule type" value="Genomic_DNA"/>
</dbReference>
<proteinExistence type="predicted"/>
<evidence type="ECO:0000313" key="2">
    <source>
        <dbReference type="Proteomes" id="UP000649617"/>
    </source>
</evidence>
<accession>A0A812XYV0</accession>
<reference evidence="1" key="1">
    <citation type="submission" date="2021-02" db="EMBL/GenBank/DDBJ databases">
        <authorList>
            <person name="Dougan E. K."/>
            <person name="Rhodes N."/>
            <person name="Thang M."/>
            <person name="Chan C."/>
        </authorList>
    </citation>
    <scope>NUCLEOTIDE SEQUENCE</scope>
</reference>
<evidence type="ECO:0000313" key="1">
    <source>
        <dbReference type="EMBL" id="CAE7760299.1"/>
    </source>
</evidence>
<name>A0A812XYV0_SYMPI</name>
<dbReference type="AlphaFoldDB" id="A0A812XYV0"/>
<feature type="non-terminal residue" evidence="1">
    <location>
        <position position="1"/>
    </location>
</feature>